<evidence type="ECO:0000256" key="3">
    <source>
        <dbReference type="ARBA" id="ARBA00023015"/>
    </source>
</evidence>
<evidence type="ECO:0000256" key="7">
    <source>
        <dbReference type="PROSITE-ProRule" id="PRU01091"/>
    </source>
</evidence>
<dbReference type="Gene3D" id="6.10.250.690">
    <property type="match status" value="1"/>
</dbReference>
<dbReference type="PROSITE" id="PS51755">
    <property type="entry name" value="OMPR_PHOB"/>
    <property type="match status" value="1"/>
</dbReference>
<dbReference type="PROSITE" id="PS50110">
    <property type="entry name" value="RESPONSE_REGULATORY"/>
    <property type="match status" value="1"/>
</dbReference>
<dbReference type="InterPro" id="IPR039420">
    <property type="entry name" value="WalR-like"/>
</dbReference>
<evidence type="ECO:0000256" key="5">
    <source>
        <dbReference type="ARBA" id="ARBA00023163"/>
    </source>
</evidence>
<feature type="domain" description="Response regulatory" evidence="8">
    <location>
        <begin position="8"/>
        <end position="122"/>
    </location>
</feature>
<evidence type="ECO:0000313" key="10">
    <source>
        <dbReference type="EMBL" id="MFC0673995.1"/>
    </source>
</evidence>
<evidence type="ECO:0000313" key="11">
    <source>
        <dbReference type="Proteomes" id="UP001589793"/>
    </source>
</evidence>
<reference evidence="10 11" key="1">
    <citation type="submission" date="2024-09" db="EMBL/GenBank/DDBJ databases">
        <authorList>
            <person name="Sun Q."/>
            <person name="Mori K."/>
        </authorList>
    </citation>
    <scope>NUCLEOTIDE SEQUENCE [LARGE SCALE GENOMIC DNA]</scope>
    <source>
        <strain evidence="10 11">CICC 10874</strain>
    </source>
</reference>
<dbReference type="PANTHER" id="PTHR48111">
    <property type="entry name" value="REGULATOR OF RPOS"/>
    <property type="match status" value="1"/>
</dbReference>
<keyword evidence="1 6" id="KW-0597">Phosphoprotein</keyword>
<dbReference type="SMART" id="SM00448">
    <property type="entry name" value="REC"/>
    <property type="match status" value="1"/>
</dbReference>
<dbReference type="SMART" id="SM00862">
    <property type="entry name" value="Trans_reg_C"/>
    <property type="match status" value="1"/>
</dbReference>
<dbReference type="InterPro" id="IPR036388">
    <property type="entry name" value="WH-like_DNA-bd_sf"/>
</dbReference>
<sequence>MTDPARRRVLLVDDETAITATLAPFLERSGFTVRVASDGAAALAAHAAQRPDIVVTDVLMPVMDGRELVRRLRAAEEWTPIILLTQVDESFERTAALEEGADDYLGKPFDPPELVARIRAVLRRSAGAARPLAAAASLRGGAIALSRLGRTVTADGRAIELTPKAFALLEHLMLHAQEALSRETLLEAVWGFEFAIPSRAVDHRIAEIRRAIGEDPGAPRHVETVQGHGYRFLPPVEGI</sequence>
<dbReference type="PANTHER" id="PTHR48111:SF1">
    <property type="entry name" value="TWO-COMPONENT RESPONSE REGULATOR ORR33"/>
    <property type="match status" value="1"/>
</dbReference>
<protein>
    <submittedName>
        <fullName evidence="10">Response regulator transcription factor</fullName>
    </submittedName>
</protein>
<organism evidence="10 11">
    <name type="scientific">Brachybacterium hainanense</name>
    <dbReference type="NCBI Taxonomy" id="1541174"/>
    <lineage>
        <taxon>Bacteria</taxon>
        <taxon>Bacillati</taxon>
        <taxon>Actinomycetota</taxon>
        <taxon>Actinomycetes</taxon>
        <taxon>Micrococcales</taxon>
        <taxon>Dermabacteraceae</taxon>
        <taxon>Brachybacterium</taxon>
    </lineage>
</organism>
<proteinExistence type="predicted"/>
<evidence type="ECO:0000256" key="6">
    <source>
        <dbReference type="PROSITE-ProRule" id="PRU00169"/>
    </source>
</evidence>
<dbReference type="CDD" id="cd00383">
    <property type="entry name" value="trans_reg_C"/>
    <property type="match status" value="1"/>
</dbReference>
<dbReference type="Proteomes" id="UP001589793">
    <property type="component" value="Unassembled WGS sequence"/>
</dbReference>
<dbReference type="EMBL" id="JBHLSV010000008">
    <property type="protein sequence ID" value="MFC0673995.1"/>
    <property type="molecule type" value="Genomic_DNA"/>
</dbReference>
<keyword evidence="11" id="KW-1185">Reference proteome</keyword>
<keyword evidence="3" id="KW-0805">Transcription regulation</keyword>
<dbReference type="InterPro" id="IPR016032">
    <property type="entry name" value="Sig_transdc_resp-reg_C-effctor"/>
</dbReference>
<dbReference type="Pfam" id="PF00486">
    <property type="entry name" value="Trans_reg_C"/>
    <property type="match status" value="1"/>
</dbReference>
<feature type="domain" description="OmpR/PhoB-type" evidence="9">
    <location>
        <begin position="135"/>
        <end position="234"/>
    </location>
</feature>
<dbReference type="InterPro" id="IPR001867">
    <property type="entry name" value="OmpR/PhoB-type_DNA-bd"/>
</dbReference>
<evidence type="ECO:0000256" key="2">
    <source>
        <dbReference type="ARBA" id="ARBA00023012"/>
    </source>
</evidence>
<dbReference type="Gene3D" id="1.10.10.10">
    <property type="entry name" value="Winged helix-like DNA-binding domain superfamily/Winged helix DNA-binding domain"/>
    <property type="match status" value="1"/>
</dbReference>
<dbReference type="RefSeq" id="WP_376979929.1">
    <property type="nucleotide sequence ID" value="NZ_JBHLSV010000008.1"/>
</dbReference>
<dbReference type="SUPFAM" id="SSF46894">
    <property type="entry name" value="C-terminal effector domain of the bipartite response regulators"/>
    <property type="match status" value="1"/>
</dbReference>
<gene>
    <name evidence="10" type="ORF">ACFFF6_08500</name>
</gene>
<dbReference type="SUPFAM" id="SSF52172">
    <property type="entry name" value="CheY-like"/>
    <property type="match status" value="1"/>
</dbReference>
<name>A0ABV6RAI2_9MICO</name>
<accession>A0ABV6RAI2</accession>
<feature type="DNA-binding region" description="OmpR/PhoB-type" evidence="7">
    <location>
        <begin position="135"/>
        <end position="234"/>
    </location>
</feature>
<dbReference type="InterPro" id="IPR011006">
    <property type="entry name" value="CheY-like_superfamily"/>
</dbReference>
<keyword evidence="4 7" id="KW-0238">DNA-binding</keyword>
<dbReference type="Pfam" id="PF00072">
    <property type="entry name" value="Response_reg"/>
    <property type="match status" value="1"/>
</dbReference>
<comment type="caution">
    <text evidence="10">The sequence shown here is derived from an EMBL/GenBank/DDBJ whole genome shotgun (WGS) entry which is preliminary data.</text>
</comment>
<keyword evidence="2" id="KW-0902">Two-component regulatory system</keyword>
<evidence type="ECO:0000256" key="1">
    <source>
        <dbReference type="ARBA" id="ARBA00022553"/>
    </source>
</evidence>
<keyword evidence="5" id="KW-0804">Transcription</keyword>
<evidence type="ECO:0000256" key="4">
    <source>
        <dbReference type="ARBA" id="ARBA00023125"/>
    </source>
</evidence>
<dbReference type="Gene3D" id="3.40.50.2300">
    <property type="match status" value="1"/>
</dbReference>
<feature type="modified residue" description="4-aspartylphosphate" evidence="6">
    <location>
        <position position="57"/>
    </location>
</feature>
<dbReference type="InterPro" id="IPR001789">
    <property type="entry name" value="Sig_transdc_resp-reg_receiver"/>
</dbReference>
<evidence type="ECO:0000259" key="9">
    <source>
        <dbReference type="PROSITE" id="PS51755"/>
    </source>
</evidence>
<evidence type="ECO:0000259" key="8">
    <source>
        <dbReference type="PROSITE" id="PS50110"/>
    </source>
</evidence>